<accession>A0A941ICE0</accession>
<gene>
    <name evidence="2" type="primary">traF</name>
    <name evidence="2" type="ORF">KCX74_08500</name>
</gene>
<dbReference type="SUPFAM" id="SSF52833">
    <property type="entry name" value="Thioredoxin-like"/>
    <property type="match status" value="1"/>
</dbReference>
<sequence>MIMDVMITVILVLLIAVLGILYYMLKYNSNFLKQIQSIKGIQFNTLDIGEESPLFRVMDDNGKKVIAKQLFYNKNTLILFVNSKCPICKSILGKVDLINDNYDLNIIVINNDESLDDSLIKKLLPLSITYIRSVYITTAYHVYTTPMGVLIENGKVKQYSKISDFYVLNNMLVSEKGKQIAN</sequence>
<feature type="transmembrane region" description="Helical" evidence="1">
    <location>
        <begin position="6"/>
        <end position="25"/>
    </location>
</feature>
<keyword evidence="3" id="KW-1185">Reference proteome</keyword>
<proteinExistence type="predicted"/>
<dbReference type="InterPro" id="IPR036249">
    <property type="entry name" value="Thioredoxin-like_sf"/>
</dbReference>
<evidence type="ECO:0000256" key="1">
    <source>
        <dbReference type="SAM" id="Phobius"/>
    </source>
</evidence>
<dbReference type="InterPro" id="IPR039555">
    <property type="entry name" value="TraF/TrbB"/>
</dbReference>
<keyword evidence="1" id="KW-1133">Transmembrane helix</keyword>
<dbReference type="Gene3D" id="3.40.30.10">
    <property type="entry name" value="Glutaredoxin"/>
    <property type="match status" value="1"/>
</dbReference>
<comment type="caution">
    <text evidence="2">The sequence shown here is derived from an EMBL/GenBank/DDBJ whole genome shotgun (WGS) entry which is preliminary data.</text>
</comment>
<dbReference type="RefSeq" id="WP_166530261.1">
    <property type="nucleotide sequence ID" value="NZ_JAGSOT010000021.1"/>
</dbReference>
<dbReference type="Pfam" id="PF13728">
    <property type="entry name" value="TraF"/>
    <property type="match status" value="1"/>
</dbReference>
<name>A0A941ICE0_9BACI</name>
<evidence type="ECO:0000313" key="3">
    <source>
        <dbReference type="Proteomes" id="UP000675284"/>
    </source>
</evidence>
<keyword evidence="1" id="KW-0812">Transmembrane</keyword>
<protein>
    <submittedName>
        <fullName evidence="2">Conjugal transfer protein TraF</fullName>
    </submittedName>
</protein>
<reference evidence="2" key="1">
    <citation type="submission" date="2021-04" db="EMBL/GenBank/DDBJ databases">
        <title>Isolation and polyphasic classification of algal microorganism.</title>
        <authorList>
            <person name="Wang S."/>
        </authorList>
    </citation>
    <scope>NUCLEOTIDE SEQUENCE</scope>
    <source>
        <strain evidence="2">720a</strain>
    </source>
</reference>
<dbReference type="AlphaFoldDB" id="A0A941ICE0"/>
<dbReference type="EMBL" id="JAGSOT010000021">
    <property type="protein sequence ID" value="MBR7796080.1"/>
    <property type="molecule type" value="Genomic_DNA"/>
</dbReference>
<keyword evidence="1" id="KW-0472">Membrane</keyword>
<evidence type="ECO:0000313" key="2">
    <source>
        <dbReference type="EMBL" id="MBR7796080.1"/>
    </source>
</evidence>
<organism evidence="2 3">
    <name type="scientific">Virgibacillus salarius</name>
    <dbReference type="NCBI Taxonomy" id="447199"/>
    <lineage>
        <taxon>Bacteria</taxon>
        <taxon>Bacillati</taxon>
        <taxon>Bacillota</taxon>
        <taxon>Bacilli</taxon>
        <taxon>Bacillales</taxon>
        <taxon>Bacillaceae</taxon>
        <taxon>Virgibacillus</taxon>
    </lineage>
</organism>
<dbReference type="Proteomes" id="UP000675284">
    <property type="component" value="Unassembled WGS sequence"/>
</dbReference>